<dbReference type="InterPro" id="IPR023353">
    <property type="entry name" value="LemA-like_dom_sf"/>
</dbReference>
<sequence>MNKTLITFALLSAVGVAGFVTVSAQDLRHDEQTVLTRWADVHAAERAQLAEVPAVLALADRQPGIDARARASARAQCGLLAQLDTDTTLLDDPQRFDHYKQKRAECTGALFRLLANLRSDPSLAADSHVQALFLSLTQGQSSVDAARQRYGQALVAYNRGVQQLPRGIAAAVLGYQERPDFVRYAGQRG</sequence>
<evidence type="ECO:0000256" key="5">
    <source>
        <dbReference type="ARBA" id="ARBA00023136"/>
    </source>
</evidence>
<comment type="subcellular location">
    <subcellularLocation>
        <location evidence="1">Membrane</location>
        <topology evidence="1">Single-pass membrane protein</topology>
    </subcellularLocation>
</comment>
<evidence type="ECO:0000313" key="8">
    <source>
        <dbReference type="Proteomes" id="UP001064933"/>
    </source>
</evidence>
<keyword evidence="8" id="KW-1185">Reference proteome</keyword>
<feature type="chain" id="PRO_5046132915" evidence="6">
    <location>
        <begin position="25"/>
        <end position="189"/>
    </location>
</feature>
<organism evidence="7 8">
    <name type="scientific">Roseateles amylovorans</name>
    <dbReference type="NCBI Taxonomy" id="2978473"/>
    <lineage>
        <taxon>Bacteria</taxon>
        <taxon>Pseudomonadati</taxon>
        <taxon>Pseudomonadota</taxon>
        <taxon>Betaproteobacteria</taxon>
        <taxon>Burkholderiales</taxon>
        <taxon>Sphaerotilaceae</taxon>
        <taxon>Roseateles</taxon>
    </lineage>
</organism>
<evidence type="ECO:0000256" key="4">
    <source>
        <dbReference type="ARBA" id="ARBA00022989"/>
    </source>
</evidence>
<accession>A0ABY6AXK1</accession>
<gene>
    <name evidence="7" type="ORF">N4261_23540</name>
</gene>
<comment type="similarity">
    <text evidence="2">Belongs to the LemA family.</text>
</comment>
<dbReference type="Proteomes" id="UP001064933">
    <property type="component" value="Chromosome"/>
</dbReference>
<keyword evidence="3" id="KW-0812">Transmembrane</keyword>
<keyword evidence="4" id="KW-1133">Transmembrane helix</keyword>
<proteinExistence type="inferred from homology"/>
<feature type="signal peptide" evidence="6">
    <location>
        <begin position="1"/>
        <end position="24"/>
    </location>
</feature>
<dbReference type="InterPro" id="IPR007156">
    <property type="entry name" value="MamQ_LemA"/>
</dbReference>
<dbReference type="Pfam" id="PF04011">
    <property type="entry name" value="LemA"/>
    <property type="match status" value="1"/>
</dbReference>
<protein>
    <submittedName>
        <fullName evidence="7">LemA family protein</fullName>
    </submittedName>
</protein>
<dbReference type="EMBL" id="CP104562">
    <property type="protein sequence ID" value="UXH77906.1"/>
    <property type="molecule type" value="Genomic_DNA"/>
</dbReference>
<dbReference type="SUPFAM" id="SSF140478">
    <property type="entry name" value="LemA-like"/>
    <property type="match status" value="1"/>
</dbReference>
<evidence type="ECO:0000256" key="6">
    <source>
        <dbReference type="SAM" id="SignalP"/>
    </source>
</evidence>
<keyword evidence="5" id="KW-0472">Membrane</keyword>
<evidence type="ECO:0000256" key="2">
    <source>
        <dbReference type="ARBA" id="ARBA00008854"/>
    </source>
</evidence>
<reference evidence="7" key="1">
    <citation type="submission" date="2022-10" db="EMBL/GenBank/DDBJ databases">
        <title>Characterization and whole genome sequencing of a new Roseateles species, isolated from fresh water.</title>
        <authorList>
            <person name="Guliayeva D.Y."/>
            <person name="Akhremchuk A.E."/>
            <person name="Sikolenko M.A."/>
            <person name="Valentovich L.N."/>
            <person name="Sidarenka A.V."/>
        </authorList>
    </citation>
    <scope>NUCLEOTIDE SEQUENCE</scope>
    <source>
        <strain evidence="7">BIM B-1768</strain>
    </source>
</reference>
<keyword evidence="6" id="KW-0732">Signal</keyword>
<dbReference type="RefSeq" id="WP_261757665.1">
    <property type="nucleotide sequence ID" value="NZ_CP104562.2"/>
</dbReference>
<name>A0ABY6AXK1_9BURK</name>
<evidence type="ECO:0000256" key="1">
    <source>
        <dbReference type="ARBA" id="ARBA00004167"/>
    </source>
</evidence>
<evidence type="ECO:0000256" key="3">
    <source>
        <dbReference type="ARBA" id="ARBA00022692"/>
    </source>
</evidence>
<evidence type="ECO:0000313" key="7">
    <source>
        <dbReference type="EMBL" id="UXH77906.1"/>
    </source>
</evidence>
<dbReference type="Gene3D" id="1.20.1440.20">
    <property type="entry name" value="LemA-like domain"/>
    <property type="match status" value="1"/>
</dbReference>